<evidence type="ECO:0000256" key="1">
    <source>
        <dbReference type="SAM" id="MobiDB-lite"/>
    </source>
</evidence>
<sequence length="258" mass="28054">MSIAAVRSSSPALLARSCCNLRRSADSSPFKPITSPLSKASTSASLGGHRMASSSLSSPSFASAKGSSAAKKATKELRFWQSWRPTRLRCRRPPLARLPSSTGAQKVETTLEESTELWILLACGSDDVDHRTAEAWAWMAWTQCSPCQRRWRWCGLGAVFSFTAMAEVVPVGCRGRARGWSCVREPSSFLGDWGKVEEEVVICVSRDERGMLVEGRIQSGVPMTEAKGMARVVRGQRPGRAWLISEAKGGSRCAEAEA</sequence>
<name>A0A1D6NDC7_MAIZE</name>
<feature type="region of interest" description="Disordered" evidence="1">
    <location>
        <begin position="25"/>
        <end position="61"/>
    </location>
</feature>
<reference evidence="2" key="1">
    <citation type="submission" date="2015-12" db="EMBL/GenBank/DDBJ databases">
        <title>Update maize B73 reference genome by single molecule sequencing technologies.</title>
        <authorList>
            <consortium name="Maize Genome Sequencing Project"/>
            <person name="Ware D."/>
        </authorList>
    </citation>
    <scope>NUCLEOTIDE SEQUENCE [LARGE SCALE GENOMIC DNA]</scope>
    <source>
        <tissue evidence="2">Seedling</tissue>
    </source>
</reference>
<dbReference type="AlphaFoldDB" id="A0A1D6NDC7"/>
<dbReference type="InParanoid" id="A0A1D6NDC7"/>
<organism evidence="2">
    <name type="scientific">Zea mays</name>
    <name type="common">Maize</name>
    <dbReference type="NCBI Taxonomy" id="4577"/>
    <lineage>
        <taxon>Eukaryota</taxon>
        <taxon>Viridiplantae</taxon>
        <taxon>Streptophyta</taxon>
        <taxon>Embryophyta</taxon>
        <taxon>Tracheophyta</taxon>
        <taxon>Spermatophyta</taxon>
        <taxon>Magnoliopsida</taxon>
        <taxon>Liliopsida</taxon>
        <taxon>Poales</taxon>
        <taxon>Poaceae</taxon>
        <taxon>PACMAD clade</taxon>
        <taxon>Panicoideae</taxon>
        <taxon>Andropogonodae</taxon>
        <taxon>Andropogoneae</taxon>
        <taxon>Tripsacinae</taxon>
        <taxon>Zea</taxon>
    </lineage>
</organism>
<dbReference type="EMBL" id="CM007649">
    <property type="protein sequence ID" value="ONM38493.1"/>
    <property type="molecule type" value="Genomic_DNA"/>
</dbReference>
<feature type="compositionally biased region" description="Low complexity" evidence="1">
    <location>
        <begin position="52"/>
        <end position="61"/>
    </location>
</feature>
<evidence type="ECO:0000313" key="2">
    <source>
        <dbReference type="EMBL" id="ONM38493.1"/>
    </source>
</evidence>
<proteinExistence type="predicted"/>
<protein>
    <submittedName>
        <fullName evidence="2">Uncharacterized protein</fullName>
    </submittedName>
</protein>
<feature type="compositionally biased region" description="Polar residues" evidence="1">
    <location>
        <begin position="35"/>
        <end position="45"/>
    </location>
</feature>
<gene>
    <name evidence="2" type="ORF">ZEAMMB73_Zm00001d043568</name>
</gene>
<accession>A0A1D6NDC7</accession>